<proteinExistence type="predicted"/>
<accession>A0A649V3K0</accession>
<dbReference type="Proteomes" id="UP000424451">
    <property type="component" value="Segment"/>
</dbReference>
<sequence length="96" mass="11331">MIIHKQITQLIQTAFEQLLKQESLEHNITVLMDPGFNSGFVNGKYYSFFRNDGGYQNTPEWEMECAKLIEKYARFKKTSNDGNQWSDSFINERRTL</sequence>
<organism evidence="1 2">
    <name type="scientific">Lactococcus phage P1046</name>
    <dbReference type="NCBI Taxonomy" id="2662294"/>
    <lineage>
        <taxon>Viruses</taxon>
        <taxon>Duplodnaviria</taxon>
        <taxon>Heunggongvirae</taxon>
        <taxon>Uroviricota</taxon>
        <taxon>Caudoviricetes</taxon>
        <taxon>Fremauxvirus</taxon>
        <taxon>Fremauxvirus CHPC971</taxon>
    </lineage>
</organism>
<evidence type="ECO:0000313" key="2">
    <source>
        <dbReference type="Proteomes" id="UP000424451"/>
    </source>
</evidence>
<name>A0A649V3K0_9CAUD</name>
<evidence type="ECO:0000313" key="1">
    <source>
        <dbReference type="EMBL" id="QGJ84796.1"/>
    </source>
</evidence>
<dbReference type="EMBL" id="MN552143">
    <property type="protein sequence ID" value="QGJ84796.1"/>
    <property type="molecule type" value="Genomic_DNA"/>
</dbReference>
<protein>
    <submittedName>
        <fullName evidence="1">Uncharacterized protein</fullName>
    </submittedName>
</protein>
<reference evidence="1 2" key="1">
    <citation type="submission" date="2019-10" db="EMBL/GenBank/DDBJ databases">
        <title>Complete Genome of L. lactis phage P1046.</title>
        <authorList>
            <person name="Brinks E."/>
        </authorList>
    </citation>
    <scope>NUCLEOTIDE SEQUENCE [LARGE SCALE GENOMIC DNA]</scope>
</reference>